<comment type="subcellular location">
    <subcellularLocation>
        <location evidence="1 6">Membrane</location>
        <topology evidence="1 6">Multi-pass membrane protein</topology>
    </subcellularLocation>
</comment>
<keyword evidence="7" id="KW-0175">Coiled coil</keyword>
<evidence type="ECO:0000256" key="2">
    <source>
        <dbReference type="ARBA" id="ARBA00009190"/>
    </source>
</evidence>
<dbReference type="PANTHER" id="PTHR12608:SF1">
    <property type="entry name" value="TRANSMEMBRANE PROTEIN 165"/>
    <property type="match status" value="1"/>
</dbReference>
<protein>
    <recommendedName>
        <fullName evidence="6">GDT1 family protein</fullName>
    </recommendedName>
</protein>
<feature type="coiled-coil region" evidence="7">
    <location>
        <begin position="135"/>
        <end position="162"/>
    </location>
</feature>
<evidence type="ECO:0000313" key="9">
    <source>
        <dbReference type="EMBL" id="KAG0661278.1"/>
    </source>
</evidence>
<dbReference type="EMBL" id="PUHQ01000036">
    <property type="protein sequence ID" value="KAG0661278.1"/>
    <property type="molecule type" value="Genomic_DNA"/>
</dbReference>
<dbReference type="InterPro" id="IPR001727">
    <property type="entry name" value="GDT1-like"/>
</dbReference>
<comment type="caution">
    <text evidence="6">Lacks conserved residue(s) required for the propagation of feature annotation.</text>
</comment>
<keyword evidence="4 6" id="KW-1133">Transmembrane helix</keyword>
<dbReference type="AlphaFoldDB" id="A0A9P6W0K8"/>
<keyword evidence="10" id="KW-1185">Reference proteome</keyword>
<feature type="transmembrane region" description="Helical" evidence="6">
    <location>
        <begin position="265"/>
        <end position="286"/>
    </location>
</feature>
<feature type="transmembrane region" description="Helical" evidence="6">
    <location>
        <begin position="80"/>
        <end position="100"/>
    </location>
</feature>
<feature type="region of interest" description="Disordered" evidence="8">
    <location>
        <begin position="175"/>
        <end position="213"/>
    </location>
</feature>
<organism evidence="9 10">
    <name type="scientific">Rhodotorula mucilaginosa</name>
    <name type="common">Yeast</name>
    <name type="synonym">Rhodotorula rubra</name>
    <dbReference type="NCBI Taxonomy" id="5537"/>
    <lineage>
        <taxon>Eukaryota</taxon>
        <taxon>Fungi</taxon>
        <taxon>Dikarya</taxon>
        <taxon>Basidiomycota</taxon>
        <taxon>Pucciniomycotina</taxon>
        <taxon>Microbotryomycetes</taxon>
        <taxon>Sporidiobolales</taxon>
        <taxon>Sporidiobolaceae</taxon>
        <taxon>Rhodotorula</taxon>
    </lineage>
</organism>
<comment type="caution">
    <text evidence="9">The sequence shown here is derived from an EMBL/GenBank/DDBJ whole genome shotgun (WGS) entry which is preliminary data.</text>
</comment>
<dbReference type="GO" id="GO:0032468">
    <property type="term" value="P:Golgi calcium ion homeostasis"/>
    <property type="evidence" value="ECO:0007669"/>
    <property type="project" value="TreeGrafter"/>
</dbReference>
<reference evidence="9 10" key="1">
    <citation type="submission" date="2020-11" db="EMBL/GenBank/DDBJ databases">
        <title>Kefir isolates.</title>
        <authorList>
            <person name="Marcisauskas S."/>
            <person name="Kim Y."/>
            <person name="Blasche S."/>
        </authorList>
    </citation>
    <scope>NUCLEOTIDE SEQUENCE [LARGE SCALE GENOMIC DNA]</scope>
    <source>
        <strain evidence="9 10">KR</strain>
    </source>
</reference>
<dbReference type="PANTHER" id="PTHR12608">
    <property type="entry name" value="TRANSMEMBRANE PROTEIN HTP-1 RELATED"/>
    <property type="match status" value="1"/>
</dbReference>
<accession>A0A9P6W0K8</accession>
<evidence type="ECO:0000256" key="3">
    <source>
        <dbReference type="ARBA" id="ARBA00022692"/>
    </source>
</evidence>
<keyword evidence="3 6" id="KW-0812">Transmembrane</keyword>
<evidence type="ECO:0000313" key="10">
    <source>
        <dbReference type="Proteomes" id="UP000777482"/>
    </source>
</evidence>
<dbReference type="GO" id="GO:0015085">
    <property type="term" value="F:calcium ion transmembrane transporter activity"/>
    <property type="evidence" value="ECO:0007669"/>
    <property type="project" value="TreeGrafter"/>
</dbReference>
<keyword evidence="5 6" id="KW-0472">Membrane</keyword>
<sequence>MLDLSFPTSLDGFTRSICTSFETPAGPAKRVEGLTLMLPLDSRNLVTVSQPALSAVILTSEIGDRTFLIAAILSMHHPRVTIFAAALSALGVMSFLSALLGNILPGLLPKQYTTAAAAILFFVFGAKMLREGLEMEGGEAGREKMEEEMREVQKEVQEVEEEVIGRPGGLALDEAEEGRSMLRGSPSDAEEGGLPTPVVSGSSSNGRGGRQAKDALNSVSEGIKNLAQLLFSPIFIQAFVLTFLAEWGDRSQITTIALGAAHNVWIVTMGTTLGHSICTGGAVLGGRWISQHISIKHVTLGGAVLFLIFGVMYSYEAIYFVEEAAAPTSALA</sequence>
<proteinExistence type="inferred from homology"/>
<dbReference type="Proteomes" id="UP000777482">
    <property type="component" value="Unassembled WGS sequence"/>
</dbReference>
<evidence type="ECO:0000256" key="7">
    <source>
        <dbReference type="SAM" id="Coils"/>
    </source>
</evidence>
<gene>
    <name evidence="9" type="ORF">C6P46_004049</name>
</gene>
<evidence type="ECO:0000256" key="1">
    <source>
        <dbReference type="ARBA" id="ARBA00004141"/>
    </source>
</evidence>
<evidence type="ECO:0000256" key="8">
    <source>
        <dbReference type="SAM" id="MobiDB-lite"/>
    </source>
</evidence>
<name>A0A9P6W0K8_RHOMI</name>
<feature type="transmembrane region" description="Helical" evidence="6">
    <location>
        <begin position="226"/>
        <end position="245"/>
    </location>
</feature>
<dbReference type="GO" id="GO:0005794">
    <property type="term" value="C:Golgi apparatus"/>
    <property type="evidence" value="ECO:0007669"/>
    <property type="project" value="TreeGrafter"/>
</dbReference>
<dbReference type="GO" id="GO:0000329">
    <property type="term" value="C:fungal-type vacuole membrane"/>
    <property type="evidence" value="ECO:0007669"/>
    <property type="project" value="TreeGrafter"/>
</dbReference>
<comment type="similarity">
    <text evidence="2 6">Belongs to the GDT1 family.</text>
</comment>
<dbReference type="GO" id="GO:0032472">
    <property type="term" value="P:Golgi calcium ion transport"/>
    <property type="evidence" value="ECO:0007669"/>
    <property type="project" value="TreeGrafter"/>
</dbReference>
<feature type="transmembrane region" description="Helical" evidence="6">
    <location>
        <begin position="298"/>
        <end position="315"/>
    </location>
</feature>
<evidence type="ECO:0000256" key="6">
    <source>
        <dbReference type="RuleBase" id="RU365102"/>
    </source>
</evidence>
<dbReference type="OrthoDB" id="442680at2759"/>
<dbReference type="GO" id="GO:0005384">
    <property type="term" value="F:manganese ion transmembrane transporter activity"/>
    <property type="evidence" value="ECO:0007669"/>
    <property type="project" value="TreeGrafter"/>
</dbReference>
<evidence type="ECO:0000256" key="4">
    <source>
        <dbReference type="ARBA" id="ARBA00022989"/>
    </source>
</evidence>
<evidence type="ECO:0000256" key="5">
    <source>
        <dbReference type="ARBA" id="ARBA00023136"/>
    </source>
</evidence>
<dbReference type="Pfam" id="PF01169">
    <property type="entry name" value="GDT1"/>
    <property type="match status" value="2"/>
</dbReference>